<dbReference type="PANTHER" id="PTHR16515">
    <property type="entry name" value="PR DOMAIN ZINC FINGER PROTEIN"/>
    <property type="match status" value="1"/>
</dbReference>
<dbReference type="Pfam" id="PF00096">
    <property type="entry name" value="zf-C2H2"/>
    <property type="match status" value="3"/>
</dbReference>
<evidence type="ECO:0000256" key="4">
    <source>
        <dbReference type="ARBA" id="ARBA00022737"/>
    </source>
</evidence>
<keyword evidence="3" id="KW-0479">Metal-binding</keyword>
<keyword evidence="5 11" id="KW-0863">Zinc-finger</keyword>
<protein>
    <recommendedName>
        <fullName evidence="13">C2H2-type domain-containing protein</fullName>
    </recommendedName>
</protein>
<dbReference type="InterPro" id="IPR013087">
    <property type="entry name" value="Znf_C2H2_type"/>
</dbReference>
<dbReference type="FunFam" id="3.30.160.60:FF:000912">
    <property type="entry name" value="Zinc finger protein 660"/>
    <property type="match status" value="1"/>
</dbReference>
<evidence type="ECO:0000313" key="15">
    <source>
        <dbReference type="Proteomes" id="UP000261660"/>
    </source>
</evidence>
<evidence type="ECO:0000256" key="1">
    <source>
        <dbReference type="ARBA" id="ARBA00004123"/>
    </source>
</evidence>
<dbReference type="GO" id="GO:0010468">
    <property type="term" value="P:regulation of gene expression"/>
    <property type="evidence" value="ECO:0007669"/>
    <property type="project" value="TreeGrafter"/>
</dbReference>
<feature type="domain" description="C2H2-type" evidence="13">
    <location>
        <begin position="268"/>
        <end position="295"/>
    </location>
</feature>
<dbReference type="SMART" id="SM00355">
    <property type="entry name" value="ZnF_C2H2"/>
    <property type="match status" value="5"/>
</dbReference>
<feature type="region of interest" description="Disordered" evidence="12">
    <location>
        <begin position="62"/>
        <end position="92"/>
    </location>
</feature>
<dbReference type="GO" id="GO:0042802">
    <property type="term" value="F:identical protein binding"/>
    <property type="evidence" value="ECO:0007669"/>
    <property type="project" value="UniProtKB-ARBA"/>
</dbReference>
<accession>A0A3Q3GB29</accession>
<dbReference type="InterPro" id="IPR050331">
    <property type="entry name" value="Zinc_finger"/>
</dbReference>
<feature type="domain" description="C2H2-type" evidence="13">
    <location>
        <begin position="186"/>
        <end position="208"/>
    </location>
</feature>
<evidence type="ECO:0000256" key="11">
    <source>
        <dbReference type="PROSITE-ProRule" id="PRU00042"/>
    </source>
</evidence>
<evidence type="ECO:0000256" key="6">
    <source>
        <dbReference type="ARBA" id="ARBA00022833"/>
    </source>
</evidence>
<dbReference type="Ensembl" id="ENSLBET00000031784.1">
    <property type="protein sequence ID" value="ENSLBEP00000030376.1"/>
    <property type="gene ID" value="ENSLBEG00000022939.1"/>
</dbReference>
<keyword evidence="10" id="KW-0539">Nucleus</keyword>
<evidence type="ECO:0000256" key="10">
    <source>
        <dbReference type="ARBA" id="ARBA00023242"/>
    </source>
</evidence>
<keyword evidence="8" id="KW-0238">DNA-binding</keyword>
<dbReference type="PROSITE" id="PS50157">
    <property type="entry name" value="ZINC_FINGER_C2H2_2"/>
    <property type="match status" value="4"/>
</dbReference>
<dbReference type="GO" id="GO:0003677">
    <property type="term" value="F:DNA binding"/>
    <property type="evidence" value="ECO:0007669"/>
    <property type="project" value="UniProtKB-KW"/>
</dbReference>
<evidence type="ECO:0000256" key="12">
    <source>
        <dbReference type="SAM" id="MobiDB-lite"/>
    </source>
</evidence>
<keyword evidence="15" id="KW-1185">Reference proteome</keyword>
<reference evidence="14" key="1">
    <citation type="submission" date="2025-08" db="UniProtKB">
        <authorList>
            <consortium name="Ensembl"/>
        </authorList>
    </citation>
    <scope>IDENTIFICATION</scope>
</reference>
<evidence type="ECO:0000256" key="7">
    <source>
        <dbReference type="ARBA" id="ARBA00023015"/>
    </source>
</evidence>
<evidence type="ECO:0000256" key="9">
    <source>
        <dbReference type="ARBA" id="ARBA00023163"/>
    </source>
</evidence>
<evidence type="ECO:0000256" key="2">
    <source>
        <dbReference type="ARBA" id="ARBA00006991"/>
    </source>
</evidence>
<dbReference type="InterPro" id="IPR036236">
    <property type="entry name" value="Znf_C2H2_sf"/>
</dbReference>
<dbReference type="GO" id="GO:0005634">
    <property type="term" value="C:nucleus"/>
    <property type="evidence" value="ECO:0007669"/>
    <property type="project" value="UniProtKB-SubCell"/>
</dbReference>
<dbReference type="GO" id="GO:0008270">
    <property type="term" value="F:zinc ion binding"/>
    <property type="evidence" value="ECO:0007669"/>
    <property type="project" value="UniProtKB-KW"/>
</dbReference>
<feature type="domain" description="C2H2-type" evidence="13">
    <location>
        <begin position="240"/>
        <end position="267"/>
    </location>
</feature>
<dbReference type="GeneTree" id="ENSGT00940000154308"/>
<dbReference type="AlphaFoldDB" id="A0A3Q3GB29"/>
<comment type="subcellular location">
    <subcellularLocation>
        <location evidence="1">Nucleus</location>
    </subcellularLocation>
</comment>
<evidence type="ECO:0000256" key="3">
    <source>
        <dbReference type="ARBA" id="ARBA00022723"/>
    </source>
</evidence>
<comment type="similarity">
    <text evidence="2">Belongs to the krueppel C2H2-type zinc-finger protein family.</text>
</comment>
<evidence type="ECO:0000256" key="5">
    <source>
        <dbReference type="ARBA" id="ARBA00022771"/>
    </source>
</evidence>
<feature type="domain" description="C2H2-type" evidence="13">
    <location>
        <begin position="296"/>
        <end position="319"/>
    </location>
</feature>
<dbReference type="InParanoid" id="A0A3Q3GB29"/>
<keyword evidence="9" id="KW-0804">Transcription</keyword>
<dbReference type="PANTHER" id="PTHR16515:SF49">
    <property type="entry name" value="GASTRULA ZINC FINGER PROTEIN XLCGF49.1-LIKE-RELATED"/>
    <property type="match status" value="1"/>
</dbReference>
<reference evidence="14" key="2">
    <citation type="submission" date="2025-09" db="UniProtKB">
        <authorList>
            <consortium name="Ensembl"/>
        </authorList>
    </citation>
    <scope>IDENTIFICATION</scope>
</reference>
<proteinExistence type="inferred from homology"/>
<keyword evidence="4" id="KW-0677">Repeat</keyword>
<dbReference type="FunFam" id="3.30.160.60:FF:000508">
    <property type="entry name" value="Myeloid zinc finger 1"/>
    <property type="match status" value="1"/>
</dbReference>
<evidence type="ECO:0000259" key="13">
    <source>
        <dbReference type="PROSITE" id="PS50157"/>
    </source>
</evidence>
<dbReference type="PROSITE" id="PS00028">
    <property type="entry name" value="ZINC_FINGER_C2H2_1"/>
    <property type="match status" value="4"/>
</dbReference>
<evidence type="ECO:0000313" key="14">
    <source>
        <dbReference type="Ensembl" id="ENSLBEP00000030376.1"/>
    </source>
</evidence>
<dbReference type="STRING" id="56723.ENSLBEP00000030376"/>
<sequence length="319" mass="36413">LNLFQKLSQHHLTHLTDLLAVVSQDLKEPIQDLGEVIQQVDVWHRLQNMDPRNDELANHREGMAEEPEQLSGGSSSFNLPLDQDGEKVVSSGGIGEPAMKLISIDDTGEALSTTIIPIDDKNDDDDDEDVQFIDDSQQELMMNSADGLIYNRQQNFKNGMALDTDLNVDLNMVDFEKNTCTYRDIYTCDICNLNFIHSSTFTFHMKTHKENYCSICGQFFIYRHKLITHTCVHPYPSKNSSCELCGKVFANPSSLRLHYLVHTGEKPYTCRYCGKGFSQKGNLNCHLRIHTGERPFWCVKCGKAFTQKVNLKYHMNSHR</sequence>
<organism evidence="14 15">
    <name type="scientific">Labrus bergylta</name>
    <name type="common">ballan wrasse</name>
    <dbReference type="NCBI Taxonomy" id="56723"/>
    <lineage>
        <taxon>Eukaryota</taxon>
        <taxon>Metazoa</taxon>
        <taxon>Chordata</taxon>
        <taxon>Craniata</taxon>
        <taxon>Vertebrata</taxon>
        <taxon>Euteleostomi</taxon>
        <taxon>Actinopterygii</taxon>
        <taxon>Neopterygii</taxon>
        <taxon>Teleostei</taxon>
        <taxon>Neoteleostei</taxon>
        <taxon>Acanthomorphata</taxon>
        <taxon>Eupercaria</taxon>
        <taxon>Labriformes</taxon>
        <taxon>Labridae</taxon>
        <taxon>Labrus</taxon>
    </lineage>
</organism>
<dbReference type="Gene3D" id="3.30.160.60">
    <property type="entry name" value="Classic Zinc Finger"/>
    <property type="match status" value="4"/>
</dbReference>
<dbReference type="SUPFAM" id="SSF57667">
    <property type="entry name" value="beta-beta-alpha zinc fingers"/>
    <property type="match status" value="3"/>
</dbReference>
<keyword evidence="6" id="KW-0862">Zinc</keyword>
<dbReference type="Proteomes" id="UP000261660">
    <property type="component" value="Unplaced"/>
</dbReference>
<name>A0A3Q3GB29_9LABR</name>
<keyword evidence="7" id="KW-0805">Transcription regulation</keyword>
<evidence type="ECO:0000256" key="8">
    <source>
        <dbReference type="ARBA" id="ARBA00023125"/>
    </source>
</evidence>